<dbReference type="InterPro" id="IPR010982">
    <property type="entry name" value="Lambda_DNA-bd_dom_sf"/>
</dbReference>
<name>A0A5C5XCY8_9PLAN</name>
<evidence type="ECO:0000256" key="1">
    <source>
        <dbReference type="ARBA" id="ARBA00023125"/>
    </source>
</evidence>
<dbReference type="PANTHER" id="PTHR46797">
    <property type="entry name" value="HTH-TYPE TRANSCRIPTIONAL REGULATOR"/>
    <property type="match status" value="1"/>
</dbReference>
<dbReference type="InterPro" id="IPR001387">
    <property type="entry name" value="Cro/C1-type_HTH"/>
</dbReference>
<dbReference type="Pfam" id="PF13560">
    <property type="entry name" value="HTH_31"/>
    <property type="match status" value="1"/>
</dbReference>
<dbReference type="CDD" id="cd02209">
    <property type="entry name" value="cupin_XRE_C"/>
    <property type="match status" value="1"/>
</dbReference>
<dbReference type="PROSITE" id="PS50943">
    <property type="entry name" value="HTH_CROC1"/>
    <property type="match status" value="1"/>
</dbReference>
<organism evidence="3 4">
    <name type="scientific">Rubinisphaera italica</name>
    <dbReference type="NCBI Taxonomy" id="2527969"/>
    <lineage>
        <taxon>Bacteria</taxon>
        <taxon>Pseudomonadati</taxon>
        <taxon>Planctomycetota</taxon>
        <taxon>Planctomycetia</taxon>
        <taxon>Planctomycetales</taxon>
        <taxon>Planctomycetaceae</taxon>
        <taxon>Rubinisphaera</taxon>
    </lineage>
</organism>
<dbReference type="CDD" id="cd00093">
    <property type="entry name" value="HTH_XRE"/>
    <property type="match status" value="1"/>
</dbReference>
<dbReference type="PANTHER" id="PTHR46797:SF1">
    <property type="entry name" value="METHYLPHOSPHONATE SYNTHASE"/>
    <property type="match status" value="1"/>
</dbReference>
<dbReference type="SMART" id="SM00530">
    <property type="entry name" value="HTH_XRE"/>
    <property type="match status" value="1"/>
</dbReference>
<dbReference type="SUPFAM" id="SSF47413">
    <property type="entry name" value="lambda repressor-like DNA-binding domains"/>
    <property type="match status" value="1"/>
</dbReference>
<dbReference type="InterPro" id="IPR011051">
    <property type="entry name" value="RmlC_Cupin_sf"/>
</dbReference>
<protein>
    <submittedName>
        <fullName evidence="3">HTH-type transcriptional regulator PuuR</fullName>
    </submittedName>
</protein>
<dbReference type="Pfam" id="PF07883">
    <property type="entry name" value="Cupin_2"/>
    <property type="match status" value="1"/>
</dbReference>
<feature type="domain" description="HTH cro/C1-type" evidence="2">
    <location>
        <begin position="10"/>
        <end position="64"/>
    </location>
</feature>
<dbReference type="InterPro" id="IPR014710">
    <property type="entry name" value="RmlC-like_jellyroll"/>
</dbReference>
<dbReference type="GO" id="GO:0005829">
    <property type="term" value="C:cytosol"/>
    <property type="evidence" value="ECO:0007669"/>
    <property type="project" value="TreeGrafter"/>
</dbReference>
<sequence length="187" mass="21177">MNIVELAQRIRTLRLDRRLTLEEVASRTGLTRSWLSKVENFRVTPSLPALGQICSALNVSMSDLVKGLDEKPPIALVRKDERQVVERNNSEGNTTVYESLAHKRPSRMMDPFLLTVPPGVARDELLAHDGEEFLMVQQGMIEFEIDSQRLILRAGDSLYFDSNLPHRIINSFKRTAIVLCVFLDNSG</sequence>
<proteinExistence type="predicted"/>
<gene>
    <name evidence="3" type="primary">puuR</name>
    <name evidence="3" type="ORF">Pan54_08870</name>
</gene>
<dbReference type="Gene3D" id="1.10.260.40">
    <property type="entry name" value="lambda repressor-like DNA-binding domains"/>
    <property type="match status" value="1"/>
</dbReference>
<dbReference type="RefSeq" id="WP_146502327.1">
    <property type="nucleotide sequence ID" value="NZ_SJPG01000001.1"/>
</dbReference>
<evidence type="ECO:0000313" key="4">
    <source>
        <dbReference type="Proteomes" id="UP000316095"/>
    </source>
</evidence>
<dbReference type="OrthoDB" id="9814553at2"/>
<keyword evidence="4" id="KW-1185">Reference proteome</keyword>
<reference evidence="3 4" key="1">
    <citation type="submission" date="2019-02" db="EMBL/GenBank/DDBJ databases">
        <title>Deep-cultivation of Planctomycetes and their phenomic and genomic characterization uncovers novel biology.</title>
        <authorList>
            <person name="Wiegand S."/>
            <person name="Jogler M."/>
            <person name="Boedeker C."/>
            <person name="Pinto D."/>
            <person name="Vollmers J."/>
            <person name="Rivas-Marin E."/>
            <person name="Kohn T."/>
            <person name="Peeters S.H."/>
            <person name="Heuer A."/>
            <person name="Rast P."/>
            <person name="Oberbeckmann S."/>
            <person name="Bunk B."/>
            <person name="Jeske O."/>
            <person name="Meyerdierks A."/>
            <person name="Storesund J.E."/>
            <person name="Kallscheuer N."/>
            <person name="Luecker S."/>
            <person name="Lage O.M."/>
            <person name="Pohl T."/>
            <person name="Merkel B.J."/>
            <person name="Hornburger P."/>
            <person name="Mueller R.-W."/>
            <person name="Bruemmer F."/>
            <person name="Labrenz M."/>
            <person name="Spormann A.M."/>
            <person name="Op Den Camp H."/>
            <person name="Overmann J."/>
            <person name="Amann R."/>
            <person name="Jetten M.S.M."/>
            <person name="Mascher T."/>
            <person name="Medema M.H."/>
            <person name="Devos D.P."/>
            <person name="Kaster A.-K."/>
            <person name="Ovreas L."/>
            <person name="Rohde M."/>
            <person name="Galperin M.Y."/>
            <person name="Jogler C."/>
        </authorList>
    </citation>
    <scope>NUCLEOTIDE SEQUENCE [LARGE SCALE GENOMIC DNA]</scope>
    <source>
        <strain evidence="3 4">Pan54</strain>
    </source>
</reference>
<keyword evidence="1" id="KW-0238">DNA-binding</keyword>
<dbReference type="GO" id="GO:0003700">
    <property type="term" value="F:DNA-binding transcription factor activity"/>
    <property type="evidence" value="ECO:0007669"/>
    <property type="project" value="TreeGrafter"/>
</dbReference>
<dbReference type="Gene3D" id="2.60.120.10">
    <property type="entry name" value="Jelly Rolls"/>
    <property type="match status" value="1"/>
</dbReference>
<dbReference type="Proteomes" id="UP000316095">
    <property type="component" value="Unassembled WGS sequence"/>
</dbReference>
<accession>A0A5C5XCY8</accession>
<dbReference type="EMBL" id="SJPG01000001">
    <property type="protein sequence ID" value="TWT60173.1"/>
    <property type="molecule type" value="Genomic_DNA"/>
</dbReference>
<evidence type="ECO:0000259" key="2">
    <source>
        <dbReference type="PROSITE" id="PS50943"/>
    </source>
</evidence>
<dbReference type="InterPro" id="IPR013096">
    <property type="entry name" value="Cupin_2"/>
</dbReference>
<dbReference type="SUPFAM" id="SSF51182">
    <property type="entry name" value="RmlC-like cupins"/>
    <property type="match status" value="1"/>
</dbReference>
<comment type="caution">
    <text evidence="3">The sequence shown here is derived from an EMBL/GenBank/DDBJ whole genome shotgun (WGS) entry which is preliminary data.</text>
</comment>
<dbReference type="GO" id="GO:0003677">
    <property type="term" value="F:DNA binding"/>
    <property type="evidence" value="ECO:0007669"/>
    <property type="project" value="UniProtKB-KW"/>
</dbReference>
<dbReference type="AlphaFoldDB" id="A0A5C5XCY8"/>
<evidence type="ECO:0000313" key="3">
    <source>
        <dbReference type="EMBL" id="TWT60173.1"/>
    </source>
</evidence>
<dbReference type="InterPro" id="IPR050807">
    <property type="entry name" value="TransReg_Diox_bact_type"/>
</dbReference>